<keyword evidence="1" id="KW-1133">Transmembrane helix</keyword>
<proteinExistence type="predicted"/>
<dbReference type="AlphaFoldDB" id="A0AA86JFX3"/>
<evidence type="ECO:0000313" key="2">
    <source>
        <dbReference type="EMBL" id="BCU57714.1"/>
    </source>
</evidence>
<keyword evidence="1" id="KW-0812">Transmembrane</keyword>
<dbReference type="EMBL" id="AP024591">
    <property type="protein sequence ID" value="BCU57714.1"/>
    <property type="molecule type" value="Genomic_DNA"/>
</dbReference>
<organism evidence="2 3">
    <name type="scientific">Enterobacter kobei</name>
    <dbReference type="NCBI Taxonomy" id="208224"/>
    <lineage>
        <taxon>Bacteria</taxon>
        <taxon>Pseudomonadati</taxon>
        <taxon>Pseudomonadota</taxon>
        <taxon>Gammaproteobacteria</taxon>
        <taxon>Enterobacterales</taxon>
        <taxon>Enterobacteriaceae</taxon>
        <taxon>Enterobacter</taxon>
        <taxon>Enterobacter cloacae complex</taxon>
    </lineage>
</organism>
<dbReference type="Proteomes" id="UP000682928">
    <property type="component" value="Plasmid pENKO-1"/>
</dbReference>
<accession>A0AA86JFX3</accession>
<keyword evidence="2" id="KW-0614">Plasmid</keyword>
<geneLocation type="plasmid" evidence="2 3">
    <name>pENKO-1</name>
</geneLocation>
<sequence length="50" mass="5986">MYCFMNIHWGLITYFIAVYLIREDLDQPDVKVLIIILLINSQLFPFARKP</sequence>
<evidence type="ECO:0000313" key="3">
    <source>
        <dbReference type="Proteomes" id="UP000682928"/>
    </source>
</evidence>
<reference evidence="2" key="1">
    <citation type="submission" date="2021-04" db="EMBL/GenBank/DDBJ databases">
        <title>Difference and commonality of drug resistance evolution in various bacteria. and drug sensitivity profiles.</title>
        <authorList>
            <person name="Maeda T."/>
            <person name="Shibai A."/>
            <person name="Kawada K."/>
            <person name="Kotani H."/>
            <person name="Tarusawa Y."/>
            <person name="Tanabe K."/>
            <person name="Furusawa C."/>
        </authorList>
    </citation>
    <scope>NUCLEOTIDE SEQUENCE</scope>
    <source>
        <strain evidence="2">JCM 8580</strain>
        <plasmid evidence="2">pENKO-1</plasmid>
    </source>
</reference>
<keyword evidence="1" id="KW-0472">Membrane</keyword>
<protein>
    <submittedName>
        <fullName evidence="2">Uncharacterized protein</fullName>
    </submittedName>
</protein>
<evidence type="ECO:0000256" key="1">
    <source>
        <dbReference type="SAM" id="Phobius"/>
    </source>
</evidence>
<feature type="transmembrane region" description="Helical" evidence="1">
    <location>
        <begin position="6"/>
        <end position="22"/>
    </location>
</feature>
<name>A0AA86JFX3_9ENTR</name>
<gene>
    <name evidence="2" type="ORF">ENKO_43080</name>
</gene>